<dbReference type="AlphaFoldDB" id="A0A392SHR4"/>
<sequence length="80" mass="9063">ATVWSIWRMRNEVIFSNGAKDSEKVVDAIKLLSWKWGVEVAGGCSKVWWCGSSSRPLFWCFSAVLCAMLLLCWFSVAMLL</sequence>
<feature type="non-terminal residue" evidence="2">
    <location>
        <position position="1"/>
    </location>
</feature>
<comment type="caution">
    <text evidence="2">The sequence shown here is derived from an EMBL/GenBank/DDBJ whole genome shotgun (WGS) entry which is preliminary data.</text>
</comment>
<proteinExistence type="predicted"/>
<feature type="transmembrane region" description="Helical" evidence="1">
    <location>
        <begin position="56"/>
        <end position="79"/>
    </location>
</feature>
<keyword evidence="1" id="KW-0812">Transmembrane</keyword>
<evidence type="ECO:0000256" key="1">
    <source>
        <dbReference type="SAM" id="Phobius"/>
    </source>
</evidence>
<feature type="non-terminal residue" evidence="2">
    <location>
        <position position="80"/>
    </location>
</feature>
<protein>
    <submittedName>
        <fullName evidence="2">Uncharacterized protein</fullName>
    </submittedName>
</protein>
<evidence type="ECO:0000313" key="2">
    <source>
        <dbReference type="EMBL" id="MCI48411.1"/>
    </source>
</evidence>
<accession>A0A392SHR4</accession>
<name>A0A392SHR4_9FABA</name>
<dbReference type="EMBL" id="LXQA010386315">
    <property type="protein sequence ID" value="MCI48411.1"/>
    <property type="molecule type" value="Genomic_DNA"/>
</dbReference>
<organism evidence="2 3">
    <name type="scientific">Trifolium medium</name>
    <dbReference type="NCBI Taxonomy" id="97028"/>
    <lineage>
        <taxon>Eukaryota</taxon>
        <taxon>Viridiplantae</taxon>
        <taxon>Streptophyta</taxon>
        <taxon>Embryophyta</taxon>
        <taxon>Tracheophyta</taxon>
        <taxon>Spermatophyta</taxon>
        <taxon>Magnoliopsida</taxon>
        <taxon>eudicotyledons</taxon>
        <taxon>Gunneridae</taxon>
        <taxon>Pentapetalae</taxon>
        <taxon>rosids</taxon>
        <taxon>fabids</taxon>
        <taxon>Fabales</taxon>
        <taxon>Fabaceae</taxon>
        <taxon>Papilionoideae</taxon>
        <taxon>50 kb inversion clade</taxon>
        <taxon>NPAAA clade</taxon>
        <taxon>Hologalegina</taxon>
        <taxon>IRL clade</taxon>
        <taxon>Trifolieae</taxon>
        <taxon>Trifolium</taxon>
    </lineage>
</organism>
<dbReference type="Proteomes" id="UP000265520">
    <property type="component" value="Unassembled WGS sequence"/>
</dbReference>
<keyword evidence="1" id="KW-0472">Membrane</keyword>
<keyword evidence="3" id="KW-1185">Reference proteome</keyword>
<keyword evidence="1" id="KW-1133">Transmembrane helix</keyword>
<evidence type="ECO:0000313" key="3">
    <source>
        <dbReference type="Proteomes" id="UP000265520"/>
    </source>
</evidence>
<reference evidence="2 3" key="1">
    <citation type="journal article" date="2018" name="Front. Plant Sci.">
        <title>Red Clover (Trifolium pratense) and Zigzag Clover (T. medium) - A Picture of Genomic Similarities and Differences.</title>
        <authorList>
            <person name="Dluhosova J."/>
            <person name="Istvanek J."/>
            <person name="Nedelnik J."/>
            <person name="Repkova J."/>
        </authorList>
    </citation>
    <scope>NUCLEOTIDE SEQUENCE [LARGE SCALE GENOMIC DNA]</scope>
    <source>
        <strain evidence="3">cv. 10/8</strain>
        <tissue evidence="2">Leaf</tissue>
    </source>
</reference>